<evidence type="ECO:0000256" key="1">
    <source>
        <dbReference type="ARBA" id="ARBA00010688"/>
    </source>
</evidence>
<name>A0ABT8J1R7_9MICO</name>
<organism evidence="8 9">
    <name type="scientific">Leifsonia virtsii</name>
    <dbReference type="NCBI Taxonomy" id="3035915"/>
    <lineage>
        <taxon>Bacteria</taxon>
        <taxon>Bacillati</taxon>
        <taxon>Actinomycetota</taxon>
        <taxon>Actinomycetes</taxon>
        <taxon>Micrococcales</taxon>
        <taxon>Microbacteriaceae</taxon>
        <taxon>Leifsonia</taxon>
    </lineage>
</organism>
<gene>
    <name evidence="8" type="ORF">P5G59_17920</name>
</gene>
<dbReference type="SUPFAM" id="SSF53613">
    <property type="entry name" value="Ribokinase-like"/>
    <property type="match status" value="1"/>
</dbReference>
<evidence type="ECO:0000256" key="3">
    <source>
        <dbReference type="ARBA" id="ARBA00022741"/>
    </source>
</evidence>
<sequence>MTVHTLGLTPALDVVYVLDEVRLGGIHRPPVVLRSAGGKSLNVARALTLLGVPVRAIAPLGGRIGDLVAQLLDEHGVRVDRITSAVETRMCVTASDTTARTLTEFYEPVTAFDVPLAEIAQRTARVKPGEWLTLSGAVPGAVDPRALADLLAAEVDRGVLLAVDVHGPALGTILEVASPRLVKVNRSEAEELTGCDDREDAAAALLARGATVAVVTDGEAGSFALTADGERVSAPPVMRPGLFPVGSGDCYLAGLVAVLDAGGGLTAALDAAAAVAAANAQLPGAAVFDVPPIGALAGSSTR</sequence>
<dbReference type="GO" id="GO:0016301">
    <property type="term" value="F:kinase activity"/>
    <property type="evidence" value="ECO:0007669"/>
    <property type="project" value="UniProtKB-KW"/>
</dbReference>
<keyword evidence="5" id="KW-0067">ATP-binding</keyword>
<dbReference type="Proteomes" id="UP001174210">
    <property type="component" value="Unassembled WGS sequence"/>
</dbReference>
<dbReference type="Gene3D" id="3.40.1190.20">
    <property type="match status" value="1"/>
</dbReference>
<dbReference type="InterPro" id="IPR017583">
    <property type="entry name" value="Tagatose/fructose_Pkinase"/>
</dbReference>
<evidence type="ECO:0000313" key="9">
    <source>
        <dbReference type="Proteomes" id="UP001174210"/>
    </source>
</evidence>
<dbReference type="InterPro" id="IPR029056">
    <property type="entry name" value="Ribokinase-like"/>
</dbReference>
<dbReference type="Pfam" id="PF00294">
    <property type="entry name" value="PfkB"/>
    <property type="match status" value="1"/>
</dbReference>
<dbReference type="PIRSF" id="PIRSF000535">
    <property type="entry name" value="1PFK/6PFK/LacC"/>
    <property type="match status" value="1"/>
</dbReference>
<dbReference type="RefSeq" id="WP_301220379.1">
    <property type="nucleotide sequence ID" value="NZ_JAROCB010000005.1"/>
</dbReference>
<protein>
    <submittedName>
        <fullName evidence="8">PfkB family carbohydrate kinase</fullName>
    </submittedName>
</protein>
<feature type="domain" description="Carbohydrate kinase PfkB" evidence="7">
    <location>
        <begin position="24"/>
        <end position="286"/>
    </location>
</feature>
<keyword evidence="3" id="KW-0547">Nucleotide-binding</keyword>
<proteinExistence type="inferred from homology"/>
<keyword evidence="2 6" id="KW-0808">Transferase</keyword>
<dbReference type="InterPro" id="IPR011611">
    <property type="entry name" value="PfkB_dom"/>
</dbReference>
<dbReference type="PANTHER" id="PTHR46566:SF5">
    <property type="entry name" value="1-PHOSPHOFRUCTOKINASE"/>
    <property type="match status" value="1"/>
</dbReference>
<keyword evidence="9" id="KW-1185">Reference proteome</keyword>
<keyword evidence="4 8" id="KW-0418">Kinase</keyword>
<dbReference type="PANTHER" id="PTHR46566">
    <property type="entry name" value="1-PHOSPHOFRUCTOKINASE-RELATED"/>
    <property type="match status" value="1"/>
</dbReference>
<evidence type="ECO:0000256" key="2">
    <source>
        <dbReference type="ARBA" id="ARBA00022679"/>
    </source>
</evidence>
<comment type="caution">
    <text evidence="8">The sequence shown here is derived from an EMBL/GenBank/DDBJ whole genome shotgun (WGS) entry which is preliminary data.</text>
</comment>
<comment type="similarity">
    <text evidence="1">Belongs to the carbohydrate kinase PfkB family.</text>
</comment>
<evidence type="ECO:0000256" key="4">
    <source>
        <dbReference type="ARBA" id="ARBA00022777"/>
    </source>
</evidence>
<evidence type="ECO:0000256" key="6">
    <source>
        <dbReference type="PIRNR" id="PIRNR000535"/>
    </source>
</evidence>
<evidence type="ECO:0000256" key="5">
    <source>
        <dbReference type="ARBA" id="ARBA00022840"/>
    </source>
</evidence>
<reference evidence="8" key="1">
    <citation type="submission" date="2023-03" db="EMBL/GenBank/DDBJ databases">
        <title>MT1 and MT2 Draft Genomes of Novel Species.</title>
        <authorList>
            <person name="Venkateswaran K."/>
        </authorList>
    </citation>
    <scope>NUCLEOTIDE SEQUENCE</scope>
    <source>
        <strain evidence="8">F6_8S_P_1A</strain>
    </source>
</reference>
<evidence type="ECO:0000313" key="8">
    <source>
        <dbReference type="EMBL" id="MDN4599034.1"/>
    </source>
</evidence>
<accession>A0ABT8J1R7</accession>
<dbReference type="EMBL" id="JAROCB010000005">
    <property type="protein sequence ID" value="MDN4599034.1"/>
    <property type="molecule type" value="Genomic_DNA"/>
</dbReference>
<evidence type="ECO:0000259" key="7">
    <source>
        <dbReference type="Pfam" id="PF00294"/>
    </source>
</evidence>